<dbReference type="InterPro" id="IPR036465">
    <property type="entry name" value="vWFA_dom_sf"/>
</dbReference>
<organism evidence="6 7">
    <name type="scientific">Sphingopyxis witflariensis</name>
    <dbReference type="NCBI Taxonomy" id="173675"/>
    <lineage>
        <taxon>Bacteria</taxon>
        <taxon>Pseudomonadati</taxon>
        <taxon>Pseudomonadota</taxon>
        <taxon>Alphaproteobacteria</taxon>
        <taxon>Sphingomonadales</taxon>
        <taxon>Sphingomonadaceae</taxon>
        <taxon>Sphingopyxis</taxon>
    </lineage>
</organism>
<accession>A0A246K6I0</accession>
<keyword evidence="3" id="KW-0732">Signal</keyword>
<dbReference type="Pfam" id="PF25106">
    <property type="entry name" value="VWA_4"/>
    <property type="match status" value="1"/>
</dbReference>
<dbReference type="PANTHER" id="PTHR47763:SF1">
    <property type="entry name" value="DUF659 DOMAIN-CONTAINING PROTEIN"/>
    <property type="match status" value="1"/>
</dbReference>
<dbReference type="Gene3D" id="3.40.50.410">
    <property type="entry name" value="von Willebrand factor, type A domain"/>
    <property type="match status" value="1"/>
</dbReference>
<feature type="region of interest" description="Disordered" evidence="4">
    <location>
        <begin position="30"/>
        <end position="137"/>
    </location>
</feature>
<proteinExistence type="predicted"/>
<dbReference type="SUPFAM" id="SSF53300">
    <property type="entry name" value="vWA-like"/>
    <property type="match status" value="1"/>
</dbReference>
<feature type="compositionally biased region" description="Pro residues" evidence="4">
    <location>
        <begin position="63"/>
        <end position="77"/>
    </location>
</feature>
<dbReference type="AlphaFoldDB" id="A0A246K6I0"/>
<dbReference type="InterPro" id="IPR056861">
    <property type="entry name" value="HMCN1-like_VWA"/>
</dbReference>
<evidence type="ECO:0000313" key="6">
    <source>
        <dbReference type="EMBL" id="OWR01626.1"/>
    </source>
</evidence>
<dbReference type="EMBL" id="NISJ01000001">
    <property type="protein sequence ID" value="OWR01626.1"/>
    <property type="molecule type" value="Genomic_DNA"/>
</dbReference>
<dbReference type="Proteomes" id="UP000197097">
    <property type="component" value="Unassembled WGS sequence"/>
</dbReference>
<reference evidence="6 7" key="1">
    <citation type="journal article" date="2002" name="Int. J. Syst. Evol. Microbiol.">
        <title>Sphingopyxis witflariensis sp. nov., isolated from activated sludge.</title>
        <authorList>
            <person name="Kampfer P."/>
            <person name="Witzenberger R."/>
            <person name="Denner E.B."/>
            <person name="Busse H.J."/>
            <person name="Neef A."/>
        </authorList>
    </citation>
    <scope>NUCLEOTIDE SEQUENCE [LARGE SCALE GENOMIC DNA]</scope>
    <source>
        <strain evidence="6 7">DSM 14551</strain>
    </source>
</reference>
<feature type="compositionally biased region" description="Low complexity" evidence="4">
    <location>
        <begin position="82"/>
        <end position="111"/>
    </location>
</feature>
<protein>
    <recommendedName>
        <fullName evidence="5">VWFA domain-containing protein</fullName>
    </recommendedName>
</protein>
<evidence type="ECO:0000256" key="4">
    <source>
        <dbReference type="SAM" id="MobiDB-lite"/>
    </source>
</evidence>
<dbReference type="PROSITE" id="PS50234">
    <property type="entry name" value="VWFA"/>
    <property type="match status" value="1"/>
</dbReference>
<dbReference type="InterPro" id="IPR052969">
    <property type="entry name" value="Thr-specific_kinase-like"/>
</dbReference>
<dbReference type="GO" id="GO:0005737">
    <property type="term" value="C:cytoplasm"/>
    <property type="evidence" value="ECO:0007669"/>
    <property type="project" value="TreeGrafter"/>
</dbReference>
<comment type="subcellular location">
    <subcellularLocation>
        <location evidence="1">Secreted</location>
    </subcellularLocation>
</comment>
<evidence type="ECO:0000256" key="2">
    <source>
        <dbReference type="ARBA" id="ARBA00022525"/>
    </source>
</evidence>
<feature type="domain" description="VWFA" evidence="5">
    <location>
        <begin position="270"/>
        <end position="458"/>
    </location>
</feature>
<dbReference type="InterPro" id="IPR002035">
    <property type="entry name" value="VWF_A"/>
</dbReference>
<comment type="caution">
    <text evidence="6">The sequence shown here is derived from an EMBL/GenBank/DDBJ whole genome shotgun (WGS) entry which is preliminary data.</text>
</comment>
<name>A0A246K6I0_9SPHN</name>
<keyword evidence="7" id="KW-1185">Reference proteome</keyword>
<dbReference type="CDD" id="cd00198">
    <property type="entry name" value="vWFA"/>
    <property type="match status" value="1"/>
</dbReference>
<evidence type="ECO:0000256" key="3">
    <source>
        <dbReference type="ARBA" id="ARBA00022729"/>
    </source>
</evidence>
<sequence length="504" mass="53620">MMAILASASAPIPLAQARTVAGKQGFCRTADPLPRLGAEVEQNRQQTGYGVGGKHREKVAMTSPPPPPAPPPPPPPSAYIDSASPVVSESRASASADEASSAEPAPVAGSSGDYRTSPPIVPPRPWPRPQPQPQAGILTAGEHDDLLNPELYAAYVNRSDLGQDIRALPRVDTMRVVTVKVNDRNGQPVPFADVVVTCSDGNSITMATQADGSAVFFPGLDRLSERISVSAKKAGRAIADARPVLVANAPGGQSVGLTTNQMATKATKLDLMLVIDTTGSMGDEISFLQAELRSIIGAITAKHRDLDIRIGFVFYRDIGDEYVTRSFAFDRDIGKAQGMLARQSANGGGDYPEAMDQALIRAVGQEWRPDAVKSLLLVADAPPHNDKFGQTWAAAEAARAKRIHITPVAASGVADEAEYAMRAMAAATQSRYLFLTDDSGVGNPHAPPAIDCYLVTRLDALVRRVVDSQISGRRIEPEDQEVIRSVGNYDAGKCVLPADFKWQS</sequence>
<dbReference type="PANTHER" id="PTHR47763">
    <property type="entry name" value="ALPHA-PROTEIN KINASE VWKA"/>
    <property type="match status" value="1"/>
</dbReference>
<evidence type="ECO:0000256" key="1">
    <source>
        <dbReference type="ARBA" id="ARBA00004613"/>
    </source>
</evidence>
<keyword evidence="2" id="KW-0964">Secreted</keyword>
<evidence type="ECO:0000313" key="7">
    <source>
        <dbReference type="Proteomes" id="UP000197097"/>
    </source>
</evidence>
<dbReference type="OrthoDB" id="9805121at2"/>
<feature type="compositionally biased region" description="Pro residues" evidence="4">
    <location>
        <begin position="119"/>
        <end position="132"/>
    </location>
</feature>
<dbReference type="GO" id="GO:0004674">
    <property type="term" value="F:protein serine/threonine kinase activity"/>
    <property type="evidence" value="ECO:0007669"/>
    <property type="project" value="TreeGrafter"/>
</dbReference>
<dbReference type="SMART" id="SM00327">
    <property type="entry name" value="VWA"/>
    <property type="match status" value="1"/>
</dbReference>
<evidence type="ECO:0000259" key="5">
    <source>
        <dbReference type="PROSITE" id="PS50234"/>
    </source>
</evidence>
<gene>
    <name evidence="6" type="ORF">CDQ91_03295</name>
</gene>